<keyword evidence="2" id="KW-1185">Reference proteome</keyword>
<evidence type="ECO:0000313" key="1">
    <source>
        <dbReference type="EMBL" id="PRQ60780.1"/>
    </source>
</evidence>
<comment type="caution">
    <text evidence="1">The sequence shown here is derived from an EMBL/GenBank/DDBJ whole genome shotgun (WGS) entry which is preliminary data.</text>
</comment>
<dbReference type="EMBL" id="PDCK01000037">
    <property type="protein sequence ID" value="PRQ60780.1"/>
    <property type="molecule type" value="Genomic_DNA"/>
</dbReference>
<dbReference type="Gramene" id="PRQ60780">
    <property type="protein sequence ID" value="PRQ60780"/>
    <property type="gene ID" value="RchiOBHm_Chr0c44g0503681"/>
</dbReference>
<protein>
    <submittedName>
        <fullName evidence="1">Uncharacterized protein</fullName>
    </submittedName>
</protein>
<gene>
    <name evidence="1" type="ORF">RchiOBHm_Chr0c44g0503681</name>
</gene>
<dbReference type="Proteomes" id="UP000238479">
    <property type="component" value="Unassembled WGS sequence"/>
</dbReference>
<organism evidence="1 2">
    <name type="scientific">Rosa chinensis</name>
    <name type="common">China rose</name>
    <dbReference type="NCBI Taxonomy" id="74649"/>
    <lineage>
        <taxon>Eukaryota</taxon>
        <taxon>Viridiplantae</taxon>
        <taxon>Streptophyta</taxon>
        <taxon>Embryophyta</taxon>
        <taxon>Tracheophyta</taxon>
        <taxon>Spermatophyta</taxon>
        <taxon>Magnoliopsida</taxon>
        <taxon>eudicotyledons</taxon>
        <taxon>Gunneridae</taxon>
        <taxon>Pentapetalae</taxon>
        <taxon>rosids</taxon>
        <taxon>fabids</taxon>
        <taxon>Rosales</taxon>
        <taxon>Rosaceae</taxon>
        <taxon>Rosoideae</taxon>
        <taxon>Rosoideae incertae sedis</taxon>
        <taxon>Rosa</taxon>
    </lineage>
</organism>
<sequence length="50" mass="5467">MPVVRQFQAYHPSQSVSAKACSKLEGRSPSCRLSLSHEVSIGSLFARFGE</sequence>
<accession>A0A2P6SQ06</accession>
<evidence type="ECO:0000313" key="2">
    <source>
        <dbReference type="Proteomes" id="UP000238479"/>
    </source>
</evidence>
<proteinExistence type="predicted"/>
<dbReference type="AlphaFoldDB" id="A0A2P6SQ06"/>
<reference evidence="1 2" key="1">
    <citation type="journal article" date="2018" name="Nat. Genet.">
        <title>The Rosa genome provides new insights in the design of modern roses.</title>
        <authorList>
            <person name="Bendahmane M."/>
        </authorList>
    </citation>
    <scope>NUCLEOTIDE SEQUENCE [LARGE SCALE GENOMIC DNA]</scope>
    <source>
        <strain evidence="2">cv. Old Blush</strain>
    </source>
</reference>
<name>A0A2P6SQ06_ROSCH</name>